<protein>
    <recommendedName>
        <fullName evidence="4">Protein-L-isoaspartate O-methyltransferase</fullName>
        <ecNumber evidence="3">2.1.1.77</ecNumber>
    </recommendedName>
    <alternativeName>
        <fullName evidence="11">L-isoaspartyl protein carboxyl methyltransferase</fullName>
    </alternativeName>
    <alternativeName>
        <fullName evidence="9">Protein L-isoaspartyl methyltransferase</fullName>
    </alternativeName>
    <alternativeName>
        <fullName evidence="10">Protein-beta-aspartate methyltransferase</fullName>
    </alternativeName>
</protein>
<dbReference type="CDD" id="cd02440">
    <property type="entry name" value="AdoMet_MTases"/>
    <property type="match status" value="1"/>
</dbReference>
<evidence type="ECO:0000256" key="7">
    <source>
        <dbReference type="ARBA" id="ARBA00022679"/>
    </source>
</evidence>
<keyword evidence="6 12" id="KW-0489">Methyltransferase</keyword>
<proteinExistence type="inferred from homology"/>
<keyword evidence="7 12" id="KW-0808">Transferase</keyword>
<dbReference type="Proteomes" id="UP000218944">
    <property type="component" value="Unassembled WGS sequence"/>
</dbReference>
<dbReference type="AlphaFoldDB" id="A0A2A2CX17"/>
<dbReference type="GO" id="GO:0005737">
    <property type="term" value="C:cytoplasm"/>
    <property type="evidence" value="ECO:0007669"/>
    <property type="project" value="UniProtKB-SubCell"/>
</dbReference>
<evidence type="ECO:0000256" key="5">
    <source>
        <dbReference type="ARBA" id="ARBA00022490"/>
    </source>
</evidence>
<evidence type="ECO:0000313" key="12">
    <source>
        <dbReference type="EMBL" id="PAU44748.1"/>
    </source>
</evidence>
<evidence type="ECO:0000256" key="10">
    <source>
        <dbReference type="ARBA" id="ARBA00031323"/>
    </source>
</evidence>
<reference evidence="12 13" key="1">
    <citation type="submission" date="2017-08" db="EMBL/GenBank/DDBJ databases">
        <title>Genome sequence of Streptomyces albireticuli NRRL B-1670.</title>
        <authorList>
            <person name="Graham D.E."/>
            <person name="Mahan K.M."/>
            <person name="Klingeman D.M."/>
            <person name="Hettich R.L."/>
            <person name="Parry R.J."/>
            <person name="Spain J.C."/>
        </authorList>
    </citation>
    <scope>NUCLEOTIDE SEQUENCE [LARGE SCALE GENOMIC DNA]</scope>
    <source>
        <strain evidence="12 13">NRRL B-1670</strain>
    </source>
</reference>
<comment type="subcellular location">
    <subcellularLocation>
        <location evidence="1">Cytoplasm</location>
    </subcellularLocation>
</comment>
<dbReference type="PANTHER" id="PTHR11579">
    <property type="entry name" value="PROTEIN-L-ISOASPARTATE O-METHYLTRANSFERASE"/>
    <property type="match status" value="1"/>
</dbReference>
<dbReference type="InterPro" id="IPR029063">
    <property type="entry name" value="SAM-dependent_MTases_sf"/>
</dbReference>
<dbReference type="GO" id="GO:0032259">
    <property type="term" value="P:methylation"/>
    <property type="evidence" value="ECO:0007669"/>
    <property type="project" value="UniProtKB-KW"/>
</dbReference>
<keyword evidence="13" id="KW-1185">Reference proteome</keyword>
<evidence type="ECO:0000313" key="13">
    <source>
        <dbReference type="Proteomes" id="UP000218944"/>
    </source>
</evidence>
<gene>
    <name evidence="12" type="ORF">CK936_33290</name>
</gene>
<evidence type="ECO:0000256" key="11">
    <source>
        <dbReference type="ARBA" id="ARBA00031350"/>
    </source>
</evidence>
<dbReference type="GO" id="GO:0004719">
    <property type="term" value="F:protein-L-isoaspartate (D-aspartate) O-methyltransferase activity"/>
    <property type="evidence" value="ECO:0007669"/>
    <property type="project" value="UniProtKB-EC"/>
</dbReference>
<evidence type="ECO:0000256" key="9">
    <source>
        <dbReference type="ARBA" id="ARBA00030757"/>
    </source>
</evidence>
<dbReference type="EMBL" id="NSJV01000632">
    <property type="protein sequence ID" value="PAU44748.1"/>
    <property type="molecule type" value="Genomic_DNA"/>
</dbReference>
<comment type="caution">
    <text evidence="12">The sequence shown here is derived from an EMBL/GenBank/DDBJ whole genome shotgun (WGS) entry which is preliminary data.</text>
</comment>
<dbReference type="EC" id="2.1.1.77" evidence="3"/>
<evidence type="ECO:0000256" key="8">
    <source>
        <dbReference type="ARBA" id="ARBA00022691"/>
    </source>
</evidence>
<dbReference type="SUPFAM" id="SSF53335">
    <property type="entry name" value="S-adenosyl-L-methionine-dependent methyltransferases"/>
    <property type="match status" value="1"/>
</dbReference>
<organism evidence="12 13">
    <name type="scientific">Streptomyces albireticuli</name>
    <dbReference type="NCBI Taxonomy" id="1940"/>
    <lineage>
        <taxon>Bacteria</taxon>
        <taxon>Bacillati</taxon>
        <taxon>Actinomycetota</taxon>
        <taxon>Actinomycetes</taxon>
        <taxon>Kitasatosporales</taxon>
        <taxon>Streptomycetaceae</taxon>
        <taxon>Streptomyces</taxon>
    </lineage>
</organism>
<name>A0A2A2CX17_9ACTN</name>
<evidence type="ECO:0000256" key="6">
    <source>
        <dbReference type="ARBA" id="ARBA00022603"/>
    </source>
</evidence>
<keyword evidence="8" id="KW-0949">S-adenosyl-L-methionine</keyword>
<comment type="similarity">
    <text evidence="2">Belongs to the methyltransferase superfamily. L-isoaspartyl/D-aspartyl protein methyltransferase family.</text>
</comment>
<dbReference type="Gene3D" id="3.40.50.150">
    <property type="entry name" value="Vaccinia Virus protein VP39"/>
    <property type="match status" value="1"/>
</dbReference>
<dbReference type="Pfam" id="PF01135">
    <property type="entry name" value="PCMT"/>
    <property type="match status" value="1"/>
</dbReference>
<dbReference type="PANTHER" id="PTHR11579:SF0">
    <property type="entry name" value="PROTEIN-L-ISOASPARTATE(D-ASPARTATE) O-METHYLTRANSFERASE"/>
    <property type="match status" value="1"/>
</dbReference>
<evidence type="ECO:0000256" key="4">
    <source>
        <dbReference type="ARBA" id="ARBA00013346"/>
    </source>
</evidence>
<sequence>MIALADELKTSGALRSPRWARAFTDVPRHLFVPEWYEQETDQRGFAVWRHRRIDNATDDLAAAYRDITLVTALDPATAKQVDDHAWTGVATSSSTLPRLMAGMLETLAPDDEHLVLEIGTGTGYNAALLSARLGDSRVYSVDVDPGLVETARTRLAAAGYTPHLAVGDGREGYPGSATSFDRIIATCSVTHLPAAWIERTRPGGAILTDLALGIEGGLVHVTVDNGRRATGGFTATAGRFMAARADARAYSTPDRSPRAPEAD</sequence>
<keyword evidence="5" id="KW-0963">Cytoplasm</keyword>
<evidence type="ECO:0000256" key="3">
    <source>
        <dbReference type="ARBA" id="ARBA00011890"/>
    </source>
</evidence>
<evidence type="ECO:0000256" key="1">
    <source>
        <dbReference type="ARBA" id="ARBA00004496"/>
    </source>
</evidence>
<evidence type="ECO:0000256" key="2">
    <source>
        <dbReference type="ARBA" id="ARBA00005369"/>
    </source>
</evidence>
<feature type="non-terminal residue" evidence="12">
    <location>
        <position position="263"/>
    </location>
</feature>
<accession>A0A2A2CX17</accession>
<dbReference type="InterPro" id="IPR000682">
    <property type="entry name" value="PCMT"/>
</dbReference>